<dbReference type="Pfam" id="PF13478">
    <property type="entry name" value="XdhC_C"/>
    <property type="match status" value="1"/>
</dbReference>
<gene>
    <name evidence="3" type="ORF">SAMN02745132_01451</name>
</gene>
<dbReference type="Pfam" id="PF02625">
    <property type="entry name" value="XdhC_CoxI"/>
    <property type="match status" value="1"/>
</dbReference>
<dbReference type="Proteomes" id="UP000190162">
    <property type="component" value="Unassembled WGS sequence"/>
</dbReference>
<feature type="domain" description="XdhC- CoxI" evidence="1">
    <location>
        <begin position="19"/>
        <end position="81"/>
    </location>
</feature>
<accession>A0A1T4UDU7</accession>
<keyword evidence="4" id="KW-1185">Reference proteome</keyword>
<proteinExistence type="predicted"/>
<evidence type="ECO:0000313" key="4">
    <source>
        <dbReference type="Proteomes" id="UP000190162"/>
    </source>
</evidence>
<dbReference type="EMBL" id="FUXU01000013">
    <property type="protein sequence ID" value="SKA50718.1"/>
    <property type="molecule type" value="Genomic_DNA"/>
</dbReference>
<organism evidence="3 4">
    <name type="scientific">Enterovibrio nigricans DSM 22720</name>
    <dbReference type="NCBI Taxonomy" id="1121868"/>
    <lineage>
        <taxon>Bacteria</taxon>
        <taxon>Pseudomonadati</taxon>
        <taxon>Pseudomonadota</taxon>
        <taxon>Gammaproteobacteria</taxon>
        <taxon>Vibrionales</taxon>
        <taxon>Vibrionaceae</taxon>
        <taxon>Enterovibrio</taxon>
    </lineage>
</organism>
<dbReference type="RefSeq" id="WP_078751873.1">
    <property type="nucleotide sequence ID" value="NZ_FUXU01000013.1"/>
</dbReference>
<dbReference type="AlphaFoldDB" id="A0A1T4UDU7"/>
<name>A0A1T4UDU7_9GAMM</name>
<dbReference type="PANTHER" id="PTHR30388:SF4">
    <property type="entry name" value="MOLYBDENUM COFACTOR INSERTION CHAPERONE PAOD"/>
    <property type="match status" value="1"/>
</dbReference>
<feature type="domain" description="XdhC Rossmann" evidence="2">
    <location>
        <begin position="181"/>
        <end position="321"/>
    </location>
</feature>
<dbReference type="InterPro" id="IPR027051">
    <property type="entry name" value="XdhC_Rossmann_dom"/>
</dbReference>
<protein>
    <submittedName>
        <fullName evidence="3">Xanthine and CO dehydrogenase maturation factor, XdhC/CoxF family</fullName>
    </submittedName>
</protein>
<evidence type="ECO:0000259" key="2">
    <source>
        <dbReference type="Pfam" id="PF13478"/>
    </source>
</evidence>
<sequence length="336" mass="36738">MHQHLYHLLSHWFPQKDTTEWVLGTVFSTEGPCYRKAGAMMLFSGDGQQLGMLSGGCLESDIQRQAKKVMTQNTPISLTYDSADEDDITYQLGIGCGGTVHICLHPVAMENRYLALDELYISLKQGISGHYVQQIHAQSHGAFTPISDAHHILSDRQKKGRIIQKEQQDWLRTFIQPPIHLLIAGGGLDAQPVATIAKALGWKISLWDPRPANARLEHFTGVDTFLRGDAATLSQFCNEQHVDALIIMSHNLSLDASVLESTLATSLNYIALLGPENRKAEVFTRSRIIDTDLPCKVYGPAGLNLGAALPEGIAISILSECVAVLNGADTKSLSGK</sequence>
<reference evidence="4" key="1">
    <citation type="submission" date="2017-02" db="EMBL/GenBank/DDBJ databases">
        <authorList>
            <person name="Varghese N."/>
            <person name="Submissions S."/>
        </authorList>
    </citation>
    <scope>NUCLEOTIDE SEQUENCE [LARGE SCALE GENOMIC DNA]</scope>
    <source>
        <strain evidence="4">DSM 22720</strain>
    </source>
</reference>
<dbReference type="OrthoDB" id="9815497at2"/>
<evidence type="ECO:0000313" key="3">
    <source>
        <dbReference type="EMBL" id="SKA50718.1"/>
    </source>
</evidence>
<dbReference type="InterPro" id="IPR003777">
    <property type="entry name" value="XdhC_CoxI"/>
</dbReference>
<dbReference type="PANTHER" id="PTHR30388">
    <property type="entry name" value="ALDEHYDE OXIDOREDUCTASE MOLYBDENUM COFACTOR ASSEMBLY PROTEIN"/>
    <property type="match status" value="1"/>
</dbReference>
<dbReference type="Gene3D" id="3.40.50.720">
    <property type="entry name" value="NAD(P)-binding Rossmann-like Domain"/>
    <property type="match status" value="1"/>
</dbReference>
<evidence type="ECO:0000259" key="1">
    <source>
        <dbReference type="Pfam" id="PF02625"/>
    </source>
</evidence>
<dbReference type="InterPro" id="IPR052698">
    <property type="entry name" value="MoCofactor_Util/Proc"/>
</dbReference>